<gene>
    <name evidence="1" type="ORF">SAMN05421508_1069</name>
</gene>
<sequence>MPKHVDNPQYPNNISTVLAEALLSASKNPLTVNGSKIDGRTALAQNYRETCIELVRQYGDAVTYAELILIKQAAALKVALDSSSATLMQGGEGANDYVRMVNALRGIFKELGLSARLRDVTPGECDRPGIDAHTAELIGGGA</sequence>
<organism evidence="1 2">
    <name type="scientific">Caenispirillum bisanense</name>
    <dbReference type="NCBI Taxonomy" id="414052"/>
    <lineage>
        <taxon>Bacteria</taxon>
        <taxon>Pseudomonadati</taxon>
        <taxon>Pseudomonadota</taxon>
        <taxon>Alphaproteobacteria</taxon>
        <taxon>Rhodospirillales</taxon>
        <taxon>Novispirillaceae</taxon>
        <taxon>Caenispirillum</taxon>
    </lineage>
</organism>
<evidence type="ECO:0000313" key="2">
    <source>
        <dbReference type="Proteomes" id="UP000219621"/>
    </source>
</evidence>
<dbReference type="Proteomes" id="UP000219621">
    <property type="component" value="Unassembled WGS sequence"/>
</dbReference>
<dbReference type="OrthoDB" id="7568253at2"/>
<proteinExistence type="predicted"/>
<evidence type="ECO:0008006" key="3">
    <source>
        <dbReference type="Google" id="ProtNLM"/>
    </source>
</evidence>
<dbReference type="RefSeq" id="WP_097279796.1">
    <property type="nucleotide sequence ID" value="NZ_OCNJ01000006.1"/>
</dbReference>
<name>A0A286GM58_9PROT</name>
<dbReference type="AlphaFoldDB" id="A0A286GM58"/>
<reference evidence="1 2" key="1">
    <citation type="submission" date="2017-09" db="EMBL/GenBank/DDBJ databases">
        <authorList>
            <person name="Ehlers B."/>
            <person name="Leendertz F.H."/>
        </authorList>
    </citation>
    <scope>NUCLEOTIDE SEQUENCE [LARGE SCALE GENOMIC DNA]</scope>
    <source>
        <strain evidence="1 2">USBA 140</strain>
    </source>
</reference>
<evidence type="ECO:0000313" key="1">
    <source>
        <dbReference type="EMBL" id="SOD96623.1"/>
    </source>
</evidence>
<dbReference type="EMBL" id="OCNJ01000006">
    <property type="protein sequence ID" value="SOD96623.1"/>
    <property type="molecule type" value="Genomic_DNA"/>
</dbReference>
<accession>A0A286GM58</accession>
<keyword evidence="2" id="KW-1185">Reference proteome</keyword>
<protein>
    <recommendedName>
        <fullName evidence="3">Phage terminase, small subunit, putative, P27 family</fullName>
    </recommendedName>
</protein>